<dbReference type="InterPro" id="IPR006115">
    <property type="entry name" value="6PGDH_NADP-bd"/>
</dbReference>
<name>A0A0L6Z6W9_9CLOT</name>
<dbReference type="Pfam" id="PF03446">
    <property type="entry name" value="NAD_binding_2"/>
    <property type="match status" value="1"/>
</dbReference>
<evidence type="ECO:0000313" key="2">
    <source>
        <dbReference type="EMBL" id="KOA18700.1"/>
    </source>
</evidence>
<dbReference type="SUPFAM" id="SSF51735">
    <property type="entry name" value="NAD(P)-binding Rossmann-fold domains"/>
    <property type="match status" value="1"/>
</dbReference>
<dbReference type="AlphaFoldDB" id="A0A0L6Z6W9"/>
<dbReference type="EC" id="1.1.1.60" evidence="2"/>
<dbReference type="PATRIC" id="fig|1121318.3.peg.2996"/>
<evidence type="ECO:0000259" key="1">
    <source>
        <dbReference type="Pfam" id="PF03446"/>
    </source>
</evidence>
<dbReference type="EMBL" id="LHUR01000036">
    <property type="protein sequence ID" value="KOA18700.1"/>
    <property type="molecule type" value="Genomic_DNA"/>
</dbReference>
<evidence type="ECO:0000313" key="3">
    <source>
        <dbReference type="Proteomes" id="UP000037043"/>
    </source>
</evidence>
<reference evidence="3" key="1">
    <citation type="submission" date="2015-08" db="EMBL/GenBank/DDBJ databases">
        <title>Genome sequence of the strict anaerobe Clostridium homopropionicum LuHBu1 (DSM 5847T).</title>
        <authorList>
            <person name="Poehlein A."/>
            <person name="Beck M."/>
            <person name="Schiel-Bengelsdorf B."/>
            <person name="Bengelsdorf F.R."/>
            <person name="Daniel R."/>
            <person name="Duerre P."/>
        </authorList>
    </citation>
    <scope>NUCLEOTIDE SEQUENCE [LARGE SCALE GENOMIC DNA]</scope>
    <source>
        <strain evidence="3">DSM 5847</strain>
    </source>
</reference>
<feature type="domain" description="6-phosphogluconate dehydrogenase NADP-binding" evidence="1">
    <location>
        <begin position="24"/>
        <end position="73"/>
    </location>
</feature>
<dbReference type="InterPro" id="IPR036291">
    <property type="entry name" value="NAD(P)-bd_dom_sf"/>
</dbReference>
<dbReference type="PANTHER" id="PTHR43060:SF15">
    <property type="entry name" value="3-HYDROXYISOBUTYRATE DEHYDROGENASE-LIKE 1, MITOCHONDRIAL-RELATED"/>
    <property type="match status" value="1"/>
</dbReference>
<dbReference type="Gene3D" id="3.40.50.720">
    <property type="entry name" value="NAD(P)-binding Rossmann-like Domain"/>
    <property type="match status" value="1"/>
</dbReference>
<dbReference type="GO" id="GO:0050661">
    <property type="term" value="F:NADP binding"/>
    <property type="evidence" value="ECO:0007669"/>
    <property type="project" value="InterPro"/>
</dbReference>
<comment type="caution">
    <text evidence="2">The sequence shown here is derived from an EMBL/GenBank/DDBJ whole genome shotgun (WGS) entry which is preliminary data.</text>
</comment>
<gene>
    <name evidence="2" type="primary">garR</name>
    <name evidence="2" type="ORF">CLHOM_29840</name>
</gene>
<organism evidence="2 3">
    <name type="scientific">Clostridium homopropionicum DSM 5847</name>
    <dbReference type="NCBI Taxonomy" id="1121318"/>
    <lineage>
        <taxon>Bacteria</taxon>
        <taxon>Bacillati</taxon>
        <taxon>Bacillota</taxon>
        <taxon>Clostridia</taxon>
        <taxon>Eubacteriales</taxon>
        <taxon>Clostridiaceae</taxon>
        <taxon>Clostridium</taxon>
    </lineage>
</organism>
<dbReference type="GO" id="GO:0008679">
    <property type="term" value="F:2-hydroxy-3-oxopropionate reductase activity"/>
    <property type="evidence" value="ECO:0007669"/>
    <property type="project" value="UniProtKB-EC"/>
</dbReference>
<sequence>MKNNTIGFIETGVMGSSMASHILEDGIINNARPGTYVIDMTTSKPNLAKIIYEKAKEKGIYSLDAPVSGGDIG</sequence>
<proteinExistence type="predicted"/>
<keyword evidence="3" id="KW-1185">Reference proteome</keyword>
<dbReference type="RefSeq" id="WP_052222452.1">
    <property type="nucleotide sequence ID" value="NZ_LHUR01000036.1"/>
</dbReference>
<dbReference type="Proteomes" id="UP000037043">
    <property type="component" value="Unassembled WGS sequence"/>
</dbReference>
<protein>
    <submittedName>
        <fullName evidence="2">2-hydroxy-3-oxopropionate reductase</fullName>
        <ecNumber evidence="2">1.1.1.60</ecNumber>
    </submittedName>
</protein>
<dbReference type="STRING" id="36844.SAMN04488501_110121"/>
<accession>A0A0L6Z6W9</accession>
<dbReference type="PANTHER" id="PTHR43060">
    <property type="entry name" value="3-HYDROXYISOBUTYRATE DEHYDROGENASE-LIKE 1, MITOCHONDRIAL-RELATED"/>
    <property type="match status" value="1"/>
</dbReference>
<keyword evidence="2" id="KW-0560">Oxidoreductase</keyword>